<evidence type="ECO:0000256" key="1">
    <source>
        <dbReference type="ARBA" id="ARBA00007487"/>
    </source>
</evidence>
<keyword evidence="5 10" id="KW-0067">ATP-binding</keyword>
<dbReference type="EMBL" id="AJWJ01000101">
    <property type="protein sequence ID" value="KAF2075412.1"/>
    <property type="molecule type" value="Genomic_DNA"/>
</dbReference>
<comment type="function">
    <text evidence="7">Converts cob(I)alamin to adenosylcobalamin (adenosylcob(III)alamin), a coenzyme for methylmalonyl-CoA mutase, therefore participates in the final step of the vitamin B12 conversion. Generates adenosylcobalamin (AdoCbl) and directly delivers the cofactor to MUT in a transfer that is stimulated by ATP-binding to MMAB and gated by MMAA.</text>
</comment>
<evidence type="ECO:0000256" key="5">
    <source>
        <dbReference type="ARBA" id="ARBA00022840"/>
    </source>
</evidence>
<dbReference type="Proteomes" id="UP000695562">
    <property type="component" value="Unassembled WGS sequence"/>
</dbReference>
<dbReference type="AlphaFoldDB" id="A0A8J4PXQ2"/>
<comment type="caution">
    <text evidence="12">The sequence shown here is derived from an EMBL/GenBank/DDBJ whole genome shotgun (WGS) entry which is preliminary data.</text>
</comment>
<comment type="subunit">
    <text evidence="2">Homotrimer.</text>
</comment>
<gene>
    <name evidence="12" type="ORF">CYY_003291</name>
</gene>
<comment type="catalytic activity">
    <reaction evidence="6">
        <text>cob(I)alamin-[corrinoid adenosyltransferase] + ATP = apo-[corrinoid adenosyltransferase] + adenosylcob(III)alamin + triphosphate</text>
        <dbReference type="Rhea" id="RHEA:56796"/>
        <dbReference type="Rhea" id="RHEA-COMP:14743"/>
        <dbReference type="Rhea" id="RHEA-COMP:14744"/>
        <dbReference type="ChEBI" id="CHEBI:18036"/>
        <dbReference type="ChEBI" id="CHEBI:18408"/>
        <dbReference type="ChEBI" id="CHEBI:30616"/>
        <dbReference type="ChEBI" id="CHEBI:60488"/>
        <dbReference type="ChEBI" id="CHEBI:83228"/>
    </reaction>
    <physiologicalReaction direction="left-to-right" evidence="6">
        <dbReference type="Rhea" id="RHEA:56797"/>
    </physiologicalReaction>
</comment>
<reference evidence="12" key="1">
    <citation type="submission" date="2020-01" db="EMBL/GenBank/DDBJ databases">
        <title>Development of genomics and gene disruption for Polysphondylium violaceum indicates a role for the polyketide synthase stlB in stalk morphogenesis.</title>
        <authorList>
            <person name="Narita B."/>
            <person name="Kawabe Y."/>
            <person name="Kin K."/>
            <person name="Saito T."/>
            <person name="Gibbs R."/>
            <person name="Kuspa A."/>
            <person name="Muzny D."/>
            <person name="Queller D."/>
            <person name="Richards S."/>
            <person name="Strassman J."/>
            <person name="Sucgang R."/>
            <person name="Worley K."/>
            <person name="Schaap P."/>
        </authorList>
    </citation>
    <scope>NUCLEOTIDE SEQUENCE</scope>
    <source>
        <strain evidence="12">QSvi11</strain>
    </source>
</reference>
<dbReference type="GO" id="GO:0005524">
    <property type="term" value="F:ATP binding"/>
    <property type="evidence" value="ECO:0007669"/>
    <property type="project" value="UniProtKB-UniRule"/>
</dbReference>
<evidence type="ECO:0000256" key="3">
    <source>
        <dbReference type="ARBA" id="ARBA00022679"/>
    </source>
</evidence>
<evidence type="ECO:0000256" key="2">
    <source>
        <dbReference type="ARBA" id="ARBA00011233"/>
    </source>
</evidence>
<organism evidence="12 13">
    <name type="scientific">Polysphondylium violaceum</name>
    <dbReference type="NCBI Taxonomy" id="133409"/>
    <lineage>
        <taxon>Eukaryota</taxon>
        <taxon>Amoebozoa</taxon>
        <taxon>Evosea</taxon>
        <taxon>Eumycetozoa</taxon>
        <taxon>Dictyostelia</taxon>
        <taxon>Dictyosteliales</taxon>
        <taxon>Dictyosteliaceae</taxon>
        <taxon>Polysphondylium</taxon>
    </lineage>
</organism>
<evidence type="ECO:0000256" key="6">
    <source>
        <dbReference type="ARBA" id="ARBA00051988"/>
    </source>
</evidence>
<dbReference type="GO" id="GO:0008817">
    <property type="term" value="F:corrinoid adenosyltransferase activity"/>
    <property type="evidence" value="ECO:0007669"/>
    <property type="project" value="TreeGrafter"/>
</dbReference>
<dbReference type="Pfam" id="PF01923">
    <property type="entry name" value="Cob_adeno_trans"/>
    <property type="match status" value="1"/>
</dbReference>
<dbReference type="InterPro" id="IPR016030">
    <property type="entry name" value="CblAdoTrfase-like"/>
</dbReference>
<dbReference type="PANTHER" id="PTHR12213">
    <property type="entry name" value="CORRINOID ADENOSYLTRANSFERASE"/>
    <property type="match status" value="1"/>
</dbReference>
<dbReference type="OrthoDB" id="549173at2759"/>
<evidence type="ECO:0000259" key="11">
    <source>
        <dbReference type="Pfam" id="PF01923"/>
    </source>
</evidence>
<evidence type="ECO:0000256" key="8">
    <source>
        <dbReference type="ARBA" id="ARBA00071654"/>
    </source>
</evidence>
<sequence length="204" mass="22862">MSEEQETREYHSKIYTKTGDKGTSSLYNGERRTKNDAFFHALGTIDELGAVLGVALEHCILDKTDPLIEMLEKLVALMLDVGACVATPLDNSKETHLKKTRFSDNYVKVLEKWIDSMDSQLPPLKHFIIPIRVGLASAHLHQARAICRRAEREMVSLSIHELIPTEVSVFMNRLSDFLFVAARFAAKNHGADEGYWTGCGKTGL</sequence>
<keyword evidence="4 10" id="KW-0547">Nucleotide-binding</keyword>
<dbReference type="InterPro" id="IPR029499">
    <property type="entry name" value="PduO-typ"/>
</dbReference>
<protein>
    <recommendedName>
        <fullName evidence="8">Corrinoid adenosyltransferase MMAB</fullName>
    </recommendedName>
    <alternativeName>
        <fullName evidence="9">ATP:co(I)rrinoid adenosyltransferase MMAB</fullName>
    </alternativeName>
</protein>
<evidence type="ECO:0000313" key="12">
    <source>
        <dbReference type="EMBL" id="KAF2075412.1"/>
    </source>
</evidence>
<keyword evidence="3 10" id="KW-0808">Transferase</keyword>
<comment type="similarity">
    <text evidence="1 10">Belongs to the Cob(I)alamin adenosyltransferase family.</text>
</comment>
<evidence type="ECO:0000313" key="13">
    <source>
        <dbReference type="Proteomes" id="UP000695562"/>
    </source>
</evidence>
<dbReference type="SUPFAM" id="SSF89028">
    <property type="entry name" value="Cobalamin adenosyltransferase-like"/>
    <property type="match status" value="1"/>
</dbReference>
<dbReference type="PANTHER" id="PTHR12213:SF2">
    <property type="entry name" value="COBALAMIN ADENOSYLTRANSFERASE-LIKE DOMAIN-CONTAINING PROTEIN"/>
    <property type="match status" value="1"/>
</dbReference>
<evidence type="ECO:0000256" key="9">
    <source>
        <dbReference type="ARBA" id="ARBA00075216"/>
    </source>
</evidence>
<evidence type="ECO:0000256" key="7">
    <source>
        <dbReference type="ARBA" id="ARBA00056747"/>
    </source>
</evidence>
<accession>A0A8J4PXQ2</accession>
<dbReference type="Gene3D" id="1.20.1200.10">
    <property type="entry name" value="Cobalamin adenosyltransferase-like"/>
    <property type="match status" value="1"/>
</dbReference>
<dbReference type="NCBIfam" id="TIGR00636">
    <property type="entry name" value="PduO_Nterm"/>
    <property type="match status" value="1"/>
</dbReference>
<dbReference type="InterPro" id="IPR036451">
    <property type="entry name" value="CblAdoTrfase-like_sf"/>
</dbReference>
<name>A0A8J4PXQ2_9MYCE</name>
<dbReference type="FunFam" id="1.20.1200.10:FF:000001">
    <property type="entry name" value="Cob(I)yrinic acid a,c-diamide adenosyltransferase"/>
    <property type="match status" value="1"/>
</dbReference>
<evidence type="ECO:0000256" key="10">
    <source>
        <dbReference type="RuleBase" id="RU366026"/>
    </source>
</evidence>
<dbReference type="GO" id="GO:0009235">
    <property type="term" value="P:cobalamin metabolic process"/>
    <property type="evidence" value="ECO:0007669"/>
    <property type="project" value="UniProtKB-ARBA"/>
</dbReference>
<evidence type="ECO:0000256" key="4">
    <source>
        <dbReference type="ARBA" id="ARBA00022741"/>
    </source>
</evidence>
<feature type="domain" description="Cobalamin adenosyltransferase-like" evidence="11">
    <location>
        <begin position="14"/>
        <end position="185"/>
    </location>
</feature>
<proteinExistence type="inferred from homology"/>
<keyword evidence="13" id="KW-1185">Reference proteome</keyword>